<feature type="signal peptide" evidence="1">
    <location>
        <begin position="1"/>
        <end position="19"/>
    </location>
</feature>
<organism evidence="2 3">
    <name type="scientific">Araneus ventricosus</name>
    <name type="common">Orbweaver spider</name>
    <name type="synonym">Epeira ventricosa</name>
    <dbReference type="NCBI Taxonomy" id="182803"/>
    <lineage>
        <taxon>Eukaryota</taxon>
        <taxon>Metazoa</taxon>
        <taxon>Ecdysozoa</taxon>
        <taxon>Arthropoda</taxon>
        <taxon>Chelicerata</taxon>
        <taxon>Arachnida</taxon>
        <taxon>Araneae</taxon>
        <taxon>Araneomorphae</taxon>
        <taxon>Entelegynae</taxon>
        <taxon>Araneoidea</taxon>
        <taxon>Araneidae</taxon>
        <taxon>Araneus</taxon>
    </lineage>
</organism>
<evidence type="ECO:0000313" key="3">
    <source>
        <dbReference type="Proteomes" id="UP000499080"/>
    </source>
</evidence>
<accession>A0A4Y2MUN5</accession>
<dbReference type="OrthoDB" id="6425968at2759"/>
<comment type="caution">
    <text evidence="2">The sequence shown here is derived from an EMBL/GenBank/DDBJ whole genome shotgun (WGS) entry which is preliminary data.</text>
</comment>
<dbReference type="AlphaFoldDB" id="A0A4Y2MUN5"/>
<dbReference type="EMBL" id="BGPR01007885">
    <property type="protein sequence ID" value="GBN30229.1"/>
    <property type="molecule type" value="Genomic_DNA"/>
</dbReference>
<keyword evidence="1" id="KW-0732">Signal</keyword>
<proteinExistence type="predicted"/>
<reference evidence="2 3" key="1">
    <citation type="journal article" date="2019" name="Sci. Rep.">
        <title>Orb-weaving spider Araneus ventricosus genome elucidates the spidroin gene catalogue.</title>
        <authorList>
            <person name="Kono N."/>
            <person name="Nakamura H."/>
            <person name="Ohtoshi R."/>
            <person name="Moran D.A.P."/>
            <person name="Shinohara A."/>
            <person name="Yoshida Y."/>
            <person name="Fujiwara M."/>
            <person name="Mori M."/>
            <person name="Tomita M."/>
            <person name="Arakawa K."/>
        </authorList>
    </citation>
    <scope>NUCLEOTIDE SEQUENCE [LARGE SCALE GENOMIC DNA]</scope>
</reference>
<evidence type="ECO:0000313" key="2">
    <source>
        <dbReference type="EMBL" id="GBN30229.1"/>
    </source>
</evidence>
<gene>
    <name evidence="2" type="ORF">AVEN_15200_1</name>
</gene>
<feature type="chain" id="PRO_5021368447" evidence="1">
    <location>
        <begin position="20"/>
        <end position="119"/>
    </location>
</feature>
<sequence>MKQMICLSILLSFLSLTFSEKQSPLSDMFDGVRNAFTSFFGGKDGPFGRIINEAFELFRFEDWKERLTKFLEENAGKLSKRGQQEFDDAVKHLDVLKNDPDATKEDFKKVLEDLKSQAQ</sequence>
<dbReference type="Proteomes" id="UP000499080">
    <property type="component" value="Unassembled WGS sequence"/>
</dbReference>
<keyword evidence="3" id="KW-1185">Reference proteome</keyword>
<protein>
    <submittedName>
        <fullName evidence="2">Uncharacterized protein</fullName>
    </submittedName>
</protein>
<name>A0A4Y2MUN5_ARAVE</name>
<evidence type="ECO:0000256" key="1">
    <source>
        <dbReference type="SAM" id="SignalP"/>
    </source>
</evidence>